<dbReference type="KEGG" id="ehx:EMIHUDRAFT_447729"/>
<feature type="region of interest" description="Disordered" evidence="1">
    <location>
        <begin position="29"/>
        <end position="49"/>
    </location>
</feature>
<evidence type="ECO:0008006" key="4">
    <source>
        <dbReference type="Google" id="ProtNLM"/>
    </source>
</evidence>
<protein>
    <recommendedName>
        <fullName evidence="4">Secreted protein</fullName>
    </recommendedName>
</protein>
<evidence type="ECO:0000313" key="3">
    <source>
        <dbReference type="Proteomes" id="UP000013827"/>
    </source>
</evidence>
<proteinExistence type="predicted"/>
<name>A0A0D3JHE7_EMIH1</name>
<sequence>MMSPAYVCVGGACMAACAAVRRRRVGGRRSPISRRVCPPRPQRVRHSAARPAAQRLAAARIATDLDAIYLSGRMGMQSRDRLLLFFVTSSPALV</sequence>
<evidence type="ECO:0000313" key="2">
    <source>
        <dbReference type="EnsemblProtists" id="EOD22932"/>
    </source>
</evidence>
<dbReference type="EnsemblProtists" id="EOD22932">
    <property type="protein sequence ID" value="EOD22932"/>
    <property type="gene ID" value="EMIHUDRAFT_447729"/>
</dbReference>
<reference evidence="2" key="2">
    <citation type="submission" date="2024-10" db="UniProtKB">
        <authorList>
            <consortium name="EnsemblProtists"/>
        </authorList>
    </citation>
    <scope>IDENTIFICATION</scope>
</reference>
<dbReference type="GeneID" id="17268479"/>
<dbReference type="PaxDb" id="2903-EOD22932"/>
<keyword evidence="3" id="KW-1185">Reference proteome</keyword>
<organism evidence="2 3">
    <name type="scientific">Emiliania huxleyi (strain CCMP1516)</name>
    <dbReference type="NCBI Taxonomy" id="280463"/>
    <lineage>
        <taxon>Eukaryota</taxon>
        <taxon>Haptista</taxon>
        <taxon>Haptophyta</taxon>
        <taxon>Prymnesiophyceae</taxon>
        <taxon>Isochrysidales</taxon>
        <taxon>Noelaerhabdaceae</taxon>
        <taxon>Emiliania</taxon>
    </lineage>
</organism>
<dbReference type="Proteomes" id="UP000013827">
    <property type="component" value="Unassembled WGS sequence"/>
</dbReference>
<reference evidence="3" key="1">
    <citation type="journal article" date="2013" name="Nature">
        <title>Pan genome of the phytoplankton Emiliania underpins its global distribution.</title>
        <authorList>
            <person name="Read B.A."/>
            <person name="Kegel J."/>
            <person name="Klute M.J."/>
            <person name="Kuo A."/>
            <person name="Lefebvre S.C."/>
            <person name="Maumus F."/>
            <person name="Mayer C."/>
            <person name="Miller J."/>
            <person name="Monier A."/>
            <person name="Salamov A."/>
            <person name="Young J."/>
            <person name="Aguilar M."/>
            <person name="Claverie J.M."/>
            <person name="Frickenhaus S."/>
            <person name="Gonzalez K."/>
            <person name="Herman E.K."/>
            <person name="Lin Y.C."/>
            <person name="Napier J."/>
            <person name="Ogata H."/>
            <person name="Sarno A.F."/>
            <person name="Shmutz J."/>
            <person name="Schroeder D."/>
            <person name="de Vargas C."/>
            <person name="Verret F."/>
            <person name="von Dassow P."/>
            <person name="Valentin K."/>
            <person name="Van de Peer Y."/>
            <person name="Wheeler G."/>
            <person name="Dacks J.B."/>
            <person name="Delwiche C.F."/>
            <person name="Dyhrman S.T."/>
            <person name="Glockner G."/>
            <person name="John U."/>
            <person name="Richards T."/>
            <person name="Worden A.Z."/>
            <person name="Zhang X."/>
            <person name="Grigoriev I.V."/>
            <person name="Allen A.E."/>
            <person name="Bidle K."/>
            <person name="Borodovsky M."/>
            <person name="Bowler C."/>
            <person name="Brownlee C."/>
            <person name="Cock J.M."/>
            <person name="Elias M."/>
            <person name="Gladyshev V.N."/>
            <person name="Groth M."/>
            <person name="Guda C."/>
            <person name="Hadaegh A."/>
            <person name="Iglesias-Rodriguez M.D."/>
            <person name="Jenkins J."/>
            <person name="Jones B.M."/>
            <person name="Lawson T."/>
            <person name="Leese F."/>
            <person name="Lindquist E."/>
            <person name="Lobanov A."/>
            <person name="Lomsadze A."/>
            <person name="Malik S.B."/>
            <person name="Marsh M.E."/>
            <person name="Mackinder L."/>
            <person name="Mock T."/>
            <person name="Mueller-Roeber B."/>
            <person name="Pagarete A."/>
            <person name="Parker M."/>
            <person name="Probert I."/>
            <person name="Quesneville H."/>
            <person name="Raines C."/>
            <person name="Rensing S.A."/>
            <person name="Riano-Pachon D.M."/>
            <person name="Richier S."/>
            <person name="Rokitta S."/>
            <person name="Shiraiwa Y."/>
            <person name="Soanes D.M."/>
            <person name="van der Giezen M."/>
            <person name="Wahlund T.M."/>
            <person name="Williams B."/>
            <person name="Wilson W."/>
            <person name="Wolfe G."/>
            <person name="Wurch L.L."/>
        </authorList>
    </citation>
    <scope>NUCLEOTIDE SEQUENCE</scope>
</reference>
<dbReference type="HOGENOM" id="CLU_2392672_0_0_1"/>
<accession>A0A0D3JHE7</accession>
<evidence type="ECO:0000256" key="1">
    <source>
        <dbReference type="SAM" id="MobiDB-lite"/>
    </source>
</evidence>
<dbReference type="RefSeq" id="XP_005775361.1">
    <property type="nucleotide sequence ID" value="XM_005775304.1"/>
</dbReference>
<dbReference type="AlphaFoldDB" id="A0A0D3JHE7"/>